<dbReference type="EMBL" id="FOKU01000011">
    <property type="protein sequence ID" value="SFC46128.1"/>
    <property type="molecule type" value="Genomic_DNA"/>
</dbReference>
<dbReference type="STRING" id="1055723.SAMN05216293_2169"/>
<name>A0A1M6W5H9_9FLAO</name>
<proteinExistence type="predicted"/>
<evidence type="ECO:0000313" key="2">
    <source>
        <dbReference type="EMBL" id="SFC46128.1"/>
    </source>
</evidence>
<gene>
    <name evidence="2" type="ORF">SAMN04487891_111140</name>
    <name evidence="3" type="ORF">SAMN05216293_2169</name>
</gene>
<dbReference type="RefSeq" id="WP_072879698.1">
    <property type="nucleotide sequence ID" value="NZ_FOKU01000011.1"/>
</dbReference>
<dbReference type="OrthoDB" id="9805017at2"/>
<feature type="signal peptide" evidence="1">
    <location>
        <begin position="1"/>
        <end position="22"/>
    </location>
</feature>
<organism evidence="3 4">
    <name type="scientific">Flagellimonas taeanensis</name>
    <dbReference type="NCBI Taxonomy" id="1005926"/>
    <lineage>
        <taxon>Bacteria</taxon>
        <taxon>Pseudomonadati</taxon>
        <taxon>Bacteroidota</taxon>
        <taxon>Flavobacteriia</taxon>
        <taxon>Flavobacteriales</taxon>
        <taxon>Flavobacteriaceae</taxon>
        <taxon>Flagellimonas</taxon>
    </lineage>
</organism>
<dbReference type="PROSITE" id="PS00018">
    <property type="entry name" value="EF_HAND_1"/>
    <property type="match status" value="1"/>
</dbReference>
<dbReference type="SUPFAM" id="SSF103647">
    <property type="entry name" value="TSP type-3 repeat"/>
    <property type="match status" value="2"/>
</dbReference>
<protein>
    <recommendedName>
        <fullName evidence="6">Ig-like domain-containing protein</fullName>
    </recommendedName>
</protein>
<dbReference type="GO" id="GO:0005509">
    <property type="term" value="F:calcium ion binding"/>
    <property type="evidence" value="ECO:0007669"/>
    <property type="project" value="InterPro"/>
</dbReference>
<reference evidence="3 4" key="1">
    <citation type="submission" date="2016-11" db="EMBL/GenBank/DDBJ databases">
        <authorList>
            <person name="Varghese N."/>
            <person name="Submissions S."/>
        </authorList>
    </citation>
    <scope>NUCLEOTIDE SEQUENCE [LARGE SCALE GENOMIC DNA]</scope>
    <source>
        <strain evidence="3 4">CGMCC 1.12174</strain>
        <strain evidence="2 5">DSM 26351</strain>
    </source>
</reference>
<evidence type="ECO:0008006" key="6">
    <source>
        <dbReference type="Google" id="ProtNLM"/>
    </source>
</evidence>
<dbReference type="Gene3D" id="4.10.1080.10">
    <property type="entry name" value="TSP type-3 repeat"/>
    <property type="match status" value="2"/>
</dbReference>
<dbReference type="InterPro" id="IPR028974">
    <property type="entry name" value="TSP_type-3_rpt"/>
</dbReference>
<accession>A0A1M6W5H9</accession>
<evidence type="ECO:0000313" key="4">
    <source>
        <dbReference type="Proteomes" id="UP000184031"/>
    </source>
</evidence>
<feature type="chain" id="PRO_5009921909" description="Ig-like domain-containing protein" evidence="1">
    <location>
        <begin position="23"/>
        <end position="627"/>
    </location>
</feature>
<keyword evidence="5" id="KW-1185">Reference proteome</keyword>
<dbReference type="InterPro" id="IPR018247">
    <property type="entry name" value="EF_Hand_1_Ca_BS"/>
</dbReference>
<dbReference type="EMBL" id="FRAT01000005">
    <property type="protein sequence ID" value="SHK88983.1"/>
    <property type="molecule type" value="Genomic_DNA"/>
</dbReference>
<dbReference type="Proteomes" id="UP000198940">
    <property type="component" value="Unassembled WGS sequence"/>
</dbReference>
<dbReference type="Proteomes" id="UP000184031">
    <property type="component" value="Unassembled WGS sequence"/>
</dbReference>
<evidence type="ECO:0000313" key="5">
    <source>
        <dbReference type="Proteomes" id="UP000198940"/>
    </source>
</evidence>
<evidence type="ECO:0000256" key="1">
    <source>
        <dbReference type="SAM" id="SignalP"/>
    </source>
</evidence>
<sequence>MTRNLEKFLFALLAVIYLPAVGQDTFADNFGSISYSNDDGTQNWSTNWLEYNDNNSASNGYIRVTGGELYFYYIWAENIRRSVDLSGYTSANLSFDWRTSSLEAGETLAIEISSDGSSFTTLDTFSGNQSGSFSQDISSYISSNTTIRFMKGGANWSQSNDRAYIDNVLIATTSIPTTDTDGDGAIDVVDLDDDNDGITDEEEYCTTLNASFLTSADVGERSVVINHTDTGYLRLDFSSMDNSFQLDINGTDIHPSILEFENGALGAGEEYFVFQSDGSFINSPWTANSNGIPRLRLVVDEYGEINLYGSRNASSTSLEPMEAQGGTSFNTLAWIPGNNNTFTVTNQAGPGPEGFTGELFASAICDTDGDGIGNHLDLDSDNDGIYDLVESGALEEPGVSDANNDGRIDSAIGNSGTNGIYNAIEDNDTTYALLTYAIFDSDSEGTYDAYTLDADGDGCNDVVESGFTDNNNDGRLGPNPIATDPDGLVTSGSDGYTVPNDNDSNTTYDFREVGTVPTITSQPVNVSTCPGCTTNISATVGADVFQWQYYNGSSWTNLSDTGVYSGSTTNALTITNPTSSENNTAYRLLASNNSFVCGYTTSTTATLTLQVSTVITNRRITYRVNKN</sequence>
<comment type="caution">
    <text evidence="3">The sequence shown here is derived from an EMBL/GenBank/DDBJ whole genome shotgun (WGS) entry which is preliminary data.</text>
</comment>
<keyword evidence="1" id="KW-0732">Signal</keyword>
<dbReference type="AlphaFoldDB" id="A0A1M6W5H9"/>
<evidence type="ECO:0000313" key="3">
    <source>
        <dbReference type="EMBL" id="SHK88983.1"/>
    </source>
</evidence>